<keyword evidence="3" id="KW-0134">Cell wall</keyword>
<dbReference type="OrthoDB" id="187139at2759"/>
<protein>
    <recommendedName>
        <fullName evidence="11">Polygalacturonase</fullName>
    </recommendedName>
</protein>
<comment type="subcellular location">
    <subcellularLocation>
        <location evidence="1">Secreted</location>
        <location evidence="1">Cell wall</location>
    </subcellularLocation>
</comment>
<keyword evidence="10" id="KW-1185">Reference proteome</keyword>
<evidence type="ECO:0000256" key="5">
    <source>
        <dbReference type="ARBA" id="ARBA00022801"/>
    </source>
</evidence>
<sequence length="195" mass="21117">MQMAMFYQCNNLRLVGLKVVDSPNNFITLMGGTQIELSNLDIQAPENSPNTDGIEIAGSTSVFVHDSHVASGDGCIAINNHARDGGDGFARNISFENITLSNVSNPILIDQYYCPNRSCSFGGAEKTAVKISEITYKQIIGTTTTDAAIFFNCSRVQPGCTNIDVDQVNITSIVPGRQTYARCVNAHGTQKQIFK</sequence>
<name>A0A9Q1QSS3_9CARY</name>
<dbReference type="GO" id="GO:0004650">
    <property type="term" value="F:polygalacturonase activity"/>
    <property type="evidence" value="ECO:0007669"/>
    <property type="project" value="InterPro"/>
</dbReference>
<dbReference type="InterPro" id="IPR000743">
    <property type="entry name" value="Glyco_hydro_28"/>
</dbReference>
<evidence type="ECO:0000256" key="2">
    <source>
        <dbReference type="ARBA" id="ARBA00008834"/>
    </source>
</evidence>
<reference evidence="9" key="1">
    <citation type="submission" date="2022-04" db="EMBL/GenBank/DDBJ databases">
        <title>Carnegiea gigantea Genome sequencing and assembly v2.</title>
        <authorList>
            <person name="Copetti D."/>
            <person name="Sanderson M.J."/>
            <person name="Burquez A."/>
            <person name="Wojciechowski M.F."/>
        </authorList>
    </citation>
    <scope>NUCLEOTIDE SEQUENCE</scope>
    <source>
        <strain evidence="9">SGP5-SGP5p</strain>
        <tissue evidence="9">Aerial part</tissue>
    </source>
</reference>
<gene>
    <name evidence="9" type="ORF">Cgig2_014567</name>
</gene>
<dbReference type="GO" id="GO:0071555">
    <property type="term" value="P:cell wall organization"/>
    <property type="evidence" value="ECO:0007669"/>
    <property type="project" value="UniProtKB-KW"/>
</dbReference>
<evidence type="ECO:0000256" key="4">
    <source>
        <dbReference type="ARBA" id="ARBA00022525"/>
    </source>
</evidence>
<keyword evidence="7" id="KW-0961">Cell wall biogenesis/degradation</keyword>
<dbReference type="AlphaFoldDB" id="A0A9Q1QSS3"/>
<evidence type="ECO:0000256" key="8">
    <source>
        <dbReference type="RuleBase" id="RU361169"/>
    </source>
</evidence>
<dbReference type="Gene3D" id="2.160.20.10">
    <property type="entry name" value="Single-stranded right-handed beta-helix, Pectin lyase-like"/>
    <property type="match status" value="2"/>
</dbReference>
<comment type="caution">
    <text evidence="9">The sequence shown here is derived from an EMBL/GenBank/DDBJ whole genome shotgun (WGS) entry which is preliminary data.</text>
</comment>
<dbReference type="InterPro" id="IPR012334">
    <property type="entry name" value="Pectin_lyas_fold"/>
</dbReference>
<keyword evidence="5 8" id="KW-0378">Hydrolase</keyword>
<evidence type="ECO:0000256" key="6">
    <source>
        <dbReference type="ARBA" id="ARBA00023295"/>
    </source>
</evidence>
<dbReference type="Pfam" id="PF00295">
    <property type="entry name" value="Glyco_hydro_28"/>
    <property type="match status" value="2"/>
</dbReference>
<dbReference type="PANTHER" id="PTHR31375">
    <property type="match status" value="1"/>
</dbReference>
<evidence type="ECO:0008006" key="11">
    <source>
        <dbReference type="Google" id="ProtNLM"/>
    </source>
</evidence>
<evidence type="ECO:0000313" key="10">
    <source>
        <dbReference type="Proteomes" id="UP001153076"/>
    </source>
</evidence>
<dbReference type="SUPFAM" id="SSF51126">
    <property type="entry name" value="Pectin lyase-like"/>
    <property type="match status" value="1"/>
</dbReference>
<dbReference type="InterPro" id="IPR011050">
    <property type="entry name" value="Pectin_lyase_fold/virulence"/>
</dbReference>
<evidence type="ECO:0000256" key="3">
    <source>
        <dbReference type="ARBA" id="ARBA00022512"/>
    </source>
</evidence>
<proteinExistence type="inferred from homology"/>
<comment type="similarity">
    <text evidence="2 8">Belongs to the glycosyl hydrolase 28 family.</text>
</comment>
<keyword evidence="4" id="KW-0964">Secreted</keyword>
<organism evidence="9 10">
    <name type="scientific">Carnegiea gigantea</name>
    <dbReference type="NCBI Taxonomy" id="171969"/>
    <lineage>
        <taxon>Eukaryota</taxon>
        <taxon>Viridiplantae</taxon>
        <taxon>Streptophyta</taxon>
        <taxon>Embryophyta</taxon>
        <taxon>Tracheophyta</taxon>
        <taxon>Spermatophyta</taxon>
        <taxon>Magnoliopsida</taxon>
        <taxon>eudicotyledons</taxon>
        <taxon>Gunneridae</taxon>
        <taxon>Pentapetalae</taxon>
        <taxon>Caryophyllales</taxon>
        <taxon>Cactineae</taxon>
        <taxon>Cactaceae</taxon>
        <taxon>Cactoideae</taxon>
        <taxon>Echinocereeae</taxon>
        <taxon>Carnegiea</taxon>
    </lineage>
</organism>
<accession>A0A9Q1QSS3</accession>
<evidence type="ECO:0000256" key="7">
    <source>
        <dbReference type="ARBA" id="ARBA00023316"/>
    </source>
</evidence>
<dbReference type="Proteomes" id="UP001153076">
    <property type="component" value="Unassembled WGS sequence"/>
</dbReference>
<evidence type="ECO:0000313" key="9">
    <source>
        <dbReference type="EMBL" id="KAJ8452804.1"/>
    </source>
</evidence>
<dbReference type="GO" id="GO:0005975">
    <property type="term" value="P:carbohydrate metabolic process"/>
    <property type="evidence" value="ECO:0007669"/>
    <property type="project" value="InterPro"/>
</dbReference>
<dbReference type="EMBL" id="JAKOGI010000002">
    <property type="protein sequence ID" value="KAJ8452804.1"/>
    <property type="molecule type" value="Genomic_DNA"/>
</dbReference>
<evidence type="ECO:0000256" key="1">
    <source>
        <dbReference type="ARBA" id="ARBA00004191"/>
    </source>
</evidence>
<keyword evidence="6 8" id="KW-0326">Glycosidase</keyword>